<organism evidence="1 2">
    <name type="scientific">Arctium lappa</name>
    <name type="common">Greater burdock</name>
    <name type="synonym">Lappa major</name>
    <dbReference type="NCBI Taxonomy" id="4217"/>
    <lineage>
        <taxon>Eukaryota</taxon>
        <taxon>Viridiplantae</taxon>
        <taxon>Streptophyta</taxon>
        <taxon>Embryophyta</taxon>
        <taxon>Tracheophyta</taxon>
        <taxon>Spermatophyta</taxon>
        <taxon>Magnoliopsida</taxon>
        <taxon>eudicotyledons</taxon>
        <taxon>Gunneridae</taxon>
        <taxon>Pentapetalae</taxon>
        <taxon>asterids</taxon>
        <taxon>campanulids</taxon>
        <taxon>Asterales</taxon>
        <taxon>Asteraceae</taxon>
        <taxon>Carduoideae</taxon>
        <taxon>Cardueae</taxon>
        <taxon>Arctiinae</taxon>
        <taxon>Arctium</taxon>
    </lineage>
</organism>
<sequence>MSLFDITLSSEPTPTAPRLSEKILAPSTYHAPSNTLQQRSDPHPKPRTVPPSNQTLTATRTYCGNRLKLCVEVYRQRLSSLPTTNYRLKLESISYCAKDTQTPGHAGGRGQYDSNQLLSIRIPNPYSPNAIDLPVLT</sequence>
<evidence type="ECO:0000313" key="1">
    <source>
        <dbReference type="EMBL" id="KAI3772120.1"/>
    </source>
</evidence>
<dbReference type="Proteomes" id="UP001055879">
    <property type="component" value="Linkage Group LG01"/>
</dbReference>
<dbReference type="EMBL" id="CM042047">
    <property type="protein sequence ID" value="KAI3772120.1"/>
    <property type="molecule type" value="Genomic_DNA"/>
</dbReference>
<keyword evidence="2" id="KW-1185">Reference proteome</keyword>
<name>A0ACB9FMU5_ARCLA</name>
<comment type="caution">
    <text evidence="1">The sequence shown here is derived from an EMBL/GenBank/DDBJ whole genome shotgun (WGS) entry which is preliminary data.</text>
</comment>
<reference evidence="2" key="1">
    <citation type="journal article" date="2022" name="Mol. Ecol. Resour.">
        <title>The genomes of chicory, endive, great burdock and yacon provide insights into Asteraceae palaeo-polyploidization history and plant inulin production.</title>
        <authorList>
            <person name="Fan W."/>
            <person name="Wang S."/>
            <person name="Wang H."/>
            <person name="Wang A."/>
            <person name="Jiang F."/>
            <person name="Liu H."/>
            <person name="Zhao H."/>
            <person name="Xu D."/>
            <person name="Zhang Y."/>
        </authorList>
    </citation>
    <scope>NUCLEOTIDE SEQUENCE [LARGE SCALE GENOMIC DNA]</scope>
    <source>
        <strain evidence="2">cv. Niubang</strain>
    </source>
</reference>
<protein>
    <submittedName>
        <fullName evidence="1">Uncharacterized protein</fullName>
    </submittedName>
</protein>
<gene>
    <name evidence="1" type="ORF">L6452_03295</name>
</gene>
<proteinExistence type="predicted"/>
<reference evidence="1 2" key="2">
    <citation type="journal article" date="2022" name="Mol. Ecol. Resour.">
        <title>The genomes of chicory, endive, great burdock and yacon provide insights into Asteraceae paleo-polyploidization history and plant inulin production.</title>
        <authorList>
            <person name="Fan W."/>
            <person name="Wang S."/>
            <person name="Wang H."/>
            <person name="Wang A."/>
            <person name="Jiang F."/>
            <person name="Liu H."/>
            <person name="Zhao H."/>
            <person name="Xu D."/>
            <person name="Zhang Y."/>
        </authorList>
    </citation>
    <scope>NUCLEOTIDE SEQUENCE [LARGE SCALE GENOMIC DNA]</scope>
    <source>
        <strain evidence="2">cv. Niubang</strain>
    </source>
</reference>
<accession>A0ACB9FMU5</accession>
<evidence type="ECO:0000313" key="2">
    <source>
        <dbReference type="Proteomes" id="UP001055879"/>
    </source>
</evidence>